<name>A0A6G0TLE0_APHGL</name>
<evidence type="ECO:0000256" key="1">
    <source>
        <dbReference type="SAM" id="Phobius"/>
    </source>
</evidence>
<keyword evidence="4" id="KW-1185">Reference proteome</keyword>
<evidence type="ECO:0000256" key="2">
    <source>
        <dbReference type="SAM" id="SignalP"/>
    </source>
</evidence>
<feature type="transmembrane region" description="Helical" evidence="1">
    <location>
        <begin position="67"/>
        <end position="84"/>
    </location>
</feature>
<reference evidence="3 4" key="1">
    <citation type="submission" date="2019-08" db="EMBL/GenBank/DDBJ databases">
        <title>The genome of the soybean aphid Biotype 1, its phylome, world population structure and adaptation to the North American continent.</title>
        <authorList>
            <person name="Giordano R."/>
            <person name="Donthu R.K."/>
            <person name="Hernandez A.G."/>
            <person name="Wright C.L."/>
            <person name="Zimin A.V."/>
        </authorList>
    </citation>
    <scope>NUCLEOTIDE SEQUENCE [LARGE SCALE GENOMIC DNA]</scope>
    <source>
        <tissue evidence="3">Whole aphids</tissue>
    </source>
</reference>
<dbReference type="Proteomes" id="UP000475862">
    <property type="component" value="Unassembled WGS sequence"/>
</dbReference>
<gene>
    <name evidence="3" type="ORF">AGLY_008947</name>
</gene>
<feature type="signal peptide" evidence="2">
    <location>
        <begin position="1"/>
        <end position="17"/>
    </location>
</feature>
<keyword evidence="2" id="KW-0732">Signal</keyword>
<keyword evidence="1" id="KW-0472">Membrane</keyword>
<dbReference type="EMBL" id="VYZN01000031">
    <property type="protein sequence ID" value="KAE9533868.1"/>
    <property type="molecule type" value="Genomic_DNA"/>
</dbReference>
<organism evidence="3 4">
    <name type="scientific">Aphis glycines</name>
    <name type="common">Soybean aphid</name>
    <dbReference type="NCBI Taxonomy" id="307491"/>
    <lineage>
        <taxon>Eukaryota</taxon>
        <taxon>Metazoa</taxon>
        <taxon>Ecdysozoa</taxon>
        <taxon>Arthropoda</taxon>
        <taxon>Hexapoda</taxon>
        <taxon>Insecta</taxon>
        <taxon>Pterygota</taxon>
        <taxon>Neoptera</taxon>
        <taxon>Paraneoptera</taxon>
        <taxon>Hemiptera</taxon>
        <taxon>Sternorrhyncha</taxon>
        <taxon>Aphidomorpha</taxon>
        <taxon>Aphidoidea</taxon>
        <taxon>Aphididae</taxon>
        <taxon>Aphidini</taxon>
        <taxon>Aphis</taxon>
        <taxon>Aphis</taxon>
    </lineage>
</organism>
<comment type="caution">
    <text evidence="3">The sequence shown here is derived from an EMBL/GenBank/DDBJ whole genome shotgun (WGS) entry which is preliminary data.</text>
</comment>
<accession>A0A6G0TLE0</accession>
<proteinExistence type="predicted"/>
<keyword evidence="1" id="KW-1133">Transmembrane helix</keyword>
<evidence type="ECO:0000313" key="3">
    <source>
        <dbReference type="EMBL" id="KAE9533868.1"/>
    </source>
</evidence>
<dbReference type="AlphaFoldDB" id="A0A6G0TLE0"/>
<sequence>MPGASTLLLSQPILVVCKNGLVLNSCSNYSCLMFLLFNKNTPESNFEAYENPLVEDHSLLIKFSDDYYYTISGFAGIYFWLMWCLQVPYCLELHTVLFHVFLIYLNHLLNLIIWSSDLHVCKSNDNISESSLFNTSDNLTTASKGESLSRITKGATRIKNDFNWSTSFVILSAADRRSSQYSTDP</sequence>
<protein>
    <submittedName>
        <fullName evidence="3">Uncharacterized protein</fullName>
    </submittedName>
</protein>
<feature type="transmembrane region" description="Helical" evidence="1">
    <location>
        <begin position="96"/>
        <end position="114"/>
    </location>
</feature>
<evidence type="ECO:0000313" key="4">
    <source>
        <dbReference type="Proteomes" id="UP000475862"/>
    </source>
</evidence>
<keyword evidence="1" id="KW-0812">Transmembrane</keyword>
<feature type="chain" id="PRO_5026120284" evidence="2">
    <location>
        <begin position="18"/>
        <end position="185"/>
    </location>
</feature>